<dbReference type="OrthoDB" id="9815501at2"/>
<dbReference type="Gene3D" id="6.10.10.120">
    <property type="entry name" value="Antitoxin ParD1-like"/>
    <property type="match status" value="1"/>
</dbReference>
<dbReference type="InterPro" id="IPR010985">
    <property type="entry name" value="Ribbon_hlx_hlx"/>
</dbReference>
<dbReference type="SUPFAM" id="SSF47598">
    <property type="entry name" value="Ribbon-helix-helix"/>
    <property type="match status" value="1"/>
</dbReference>
<organism evidence="3 4">
    <name type="scientific">Paraburkholderia diazotrophica</name>
    <dbReference type="NCBI Taxonomy" id="667676"/>
    <lineage>
        <taxon>Bacteria</taxon>
        <taxon>Pseudomonadati</taxon>
        <taxon>Pseudomonadota</taxon>
        <taxon>Betaproteobacteria</taxon>
        <taxon>Burkholderiales</taxon>
        <taxon>Burkholderiaceae</taxon>
        <taxon>Paraburkholderia</taxon>
    </lineage>
</organism>
<sequence length="85" mass="9362">MINADLGQQLEGYVAKLVESGRYASESEVLREGVKLIQDRELQLNALDAIIDRGIADSEAGRGKPASDVFDRLEAKYHAMASNRQ</sequence>
<dbReference type="GO" id="GO:0006355">
    <property type="term" value="P:regulation of DNA-templated transcription"/>
    <property type="evidence" value="ECO:0007669"/>
    <property type="project" value="InterPro"/>
</dbReference>
<comment type="similarity">
    <text evidence="1">Belongs to the ParD antitoxin family.</text>
</comment>
<evidence type="ECO:0000313" key="3">
    <source>
        <dbReference type="EMBL" id="SEJ85396.1"/>
    </source>
</evidence>
<dbReference type="InterPro" id="IPR038296">
    <property type="entry name" value="ParD_sf"/>
</dbReference>
<dbReference type="InterPro" id="IPR022789">
    <property type="entry name" value="ParD"/>
</dbReference>
<dbReference type="STRING" id="667676.SAMN05192539_1020136"/>
<keyword evidence="2" id="KW-1277">Toxin-antitoxin system</keyword>
<proteinExistence type="inferred from homology"/>
<dbReference type="NCBIfam" id="TIGR02606">
    <property type="entry name" value="antidote_CC2985"/>
    <property type="match status" value="1"/>
</dbReference>
<dbReference type="AlphaFoldDB" id="A0A1H7C7H5"/>
<evidence type="ECO:0000313" key="4">
    <source>
        <dbReference type="Proteomes" id="UP000198866"/>
    </source>
</evidence>
<dbReference type="EMBL" id="FNYE01000020">
    <property type="protein sequence ID" value="SEJ85396.1"/>
    <property type="molecule type" value="Genomic_DNA"/>
</dbReference>
<gene>
    <name evidence="3" type="ORF">SAMN05192539_1020136</name>
</gene>
<name>A0A1H7C7H5_9BURK</name>
<evidence type="ECO:0000256" key="2">
    <source>
        <dbReference type="ARBA" id="ARBA00022649"/>
    </source>
</evidence>
<evidence type="ECO:0000256" key="1">
    <source>
        <dbReference type="ARBA" id="ARBA00008580"/>
    </source>
</evidence>
<accession>A0A1H7C7H5</accession>
<reference evidence="4" key="1">
    <citation type="submission" date="2016-10" db="EMBL/GenBank/DDBJ databases">
        <authorList>
            <person name="Varghese N."/>
            <person name="Submissions S."/>
        </authorList>
    </citation>
    <scope>NUCLEOTIDE SEQUENCE [LARGE SCALE GENOMIC DNA]</scope>
    <source>
        <strain evidence="4">LMG 26031</strain>
    </source>
</reference>
<protein>
    <submittedName>
        <fullName evidence="3">Antitoxin ParD1/3/4</fullName>
    </submittedName>
</protein>
<dbReference type="Pfam" id="PF03693">
    <property type="entry name" value="ParD_antitoxin"/>
    <property type="match status" value="1"/>
</dbReference>
<dbReference type="PANTHER" id="PTHR36582:SF2">
    <property type="entry name" value="ANTITOXIN PARD"/>
    <property type="match status" value="1"/>
</dbReference>
<keyword evidence="4" id="KW-1185">Reference proteome</keyword>
<dbReference type="RefSeq" id="WP_090869638.1">
    <property type="nucleotide sequence ID" value="NZ_FNYE01000020.1"/>
</dbReference>
<dbReference type="Proteomes" id="UP000198866">
    <property type="component" value="Unassembled WGS sequence"/>
</dbReference>
<dbReference type="PANTHER" id="PTHR36582">
    <property type="entry name" value="ANTITOXIN PARD"/>
    <property type="match status" value="1"/>
</dbReference>